<evidence type="ECO:0000256" key="2">
    <source>
        <dbReference type="ARBA" id="ARBA00023002"/>
    </source>
</evidence>
<dbReference type="Proteomes" id="UP000541185">
    <property type="component" value="Unassembled WGS sequence"/>
</dbReference>
<dbReference type="Pfam" id="PF00866">
    <property type="entry name" value="Ring_hydroxyl_B"/>
    <property type="match status" value="1"/>
</dbReference>
<dbReference type="RefSeq" id="WP_169422120.1">
    <property type="nucleotide sequence ID" value="NZ_JABBFX010000003.1"/>
</dbReference>
<gene>
    <name evidence="3" type="ORF">HHL11_29205</name>
</gene>
<dbReference type="Gene3D" id="3.10.450.50">
    <property type="match status" value="1"/>
</dbReference>
<accession>A0A848HH62</accession>
<dbReference type="GO" id="GO:0016491">
    <property type="term" value="F:oxidoreductase activity"/>
    <property type="evidence" value="ECO:0007669"/>
    <property type="project" value="UniProtKB-KW"/>
</dbReference>
<sequence length="156" mass="17487">MNEMELQFAVNRFVQKGAMLLDRDRLEEWADAFDAGAKYVVLPRDNKELGYGIGLMHCASKAALQDRISVLRHANKFNPHWDRHILGGTDVVAREGDTVVAHTSFMVVQTTLNGVSELYCAGCYEDRIRLGERLSLADRVVVLDTFSVKNCMATPL</sequence>
<dbReference type="InterPro" id="IPR032710">
    <property type="entry name" value="NTF2-like_dom_sf"/>
</dbReference>
<evidence type="ECO:0000313" key="4">
    <source>
        <dbReference type="Proteomes" id="UP000541185"/>
    </source>
</evidence>
<dbReference type="AlphaFoldDB" id="A0A848HH62"/>
<keyword evidence="2" id="KW-0560">Oxidoreductase</keyword>
<comment type="similarity">
    <text evidence="1">Belongs to the bacterial ring-hydroxylating dioxygenase beta subunit family.</text>
</comment>
<keyword evidence="4" id="KW-1185">Reference proteome</keyword>
<name>A0A848HH62_9BURK</name>
<organism evidence="3 4">
    <name type="scientific">Ramlibacter agri</name>
    <dbReference type="NCBI Taxonomy" id="2728837"/>
    <lineage>
        <taxon>Bacteria</taxon>
        <taxon>Pseudomonadati</taxon>
        <taxon>Pseudomonadota</taxon>
        <taxon>Betaproteobacteria</taxon>
        <taxon>Burkholderiales</taxon>
        <taxon>Comamonadaceae</taxon>
        <taxon>Ramlibacter</taxon>
    </lineage>
</organism>
<dbReference type="InterPro" id="IPR000391">
    <property type="entry name" value="Rng_hydr_dOase-bsu"/>
</dbReference>
<dbReference type="SUPFAM" id="SSF54427">
    <property type="entry name" value="NTF2-like"/>
    <property type="match status" value="1"/>
</dbReference>
<protein>
    <submittedName>
        <fullName evidence="3">SnoaL-like domain-containing protein</fullName>
    </submittedName>
</protein>
<reference evidence="3 4" key="1">
    <citation type="submission" date="2020-04" db="EMBL/GenBank/DDBJ databases">
        <title>Ramlibacter sp. G-1-2-2 isolated from soil.</title>
        <authorList>
            <person name="Dahal R.H."/>
        </authorList>
    </citation>
    <scope>NUCLEOTIDE SEQUENCE [LARGE SCALE GENOMIC DNA]</scope>
    <source>
        <strain evidence="3 4">G-1-2-2</strain>
    </source>
</reference>
<comment type="caution">
    <text evidence="3">The sequence shown here is derived from an EMBL/GenBank/DDBJ whole genome shotgun (WGS) entry which is preliminary data.</text>
</comment>
<proteinExistence type="inferred from homology"/>
<evidence type="ECO:0000256" key="1">
    <source>
        <dbReference type="ARBA" id="ARBA00009570"/>
    </source>
</evidence>
<dbReference type="EMBL" id="JABBFX010000003">
    <property type="protein sequence ID" value="NML47863.1"/>
    <property type="molecule type" value="Genomic_DNA"/>
</dbReference>
<evidence type="ECO:0000313" key="3">
    <source>
        <dbReference type="EMBL" id="NML47863.1"/>
    </source>
</evidence>